<evidence type="ECO:0000256" key="1">
    <source>
        <dbReference type="SAM" id="Coils"/>
    </source>
</evidence>
<sequence>MSTGTCDTDLEELMRLADAATPGPWQWWTSNSVLRLSGADGKDGGVLSAVMHSSWPDILCSPANQAFIAAADPLVVGSLIERIQDLQRLLDVERAENSRLEDELAGLRAAAPARKAN</sequence>
<evidence type="ECO:0000313" key="2">
    <source>
        <dbReference type="EMBL" id="RJF98999.1"/>
    </source>
</evidence>
<evidence type="ECO:0000313" key="3">
    <source>
        <dbReference type="Proteomes" id="UP000265955"/>
    </source>
</evidence>
<dbReference type="OrthoDB" id="8690205at2"/>
<dbReference type="EMBL" id="QYUO01000001">
    <property type="protein sequence ID" value="RJF98999.1"/>
    <property type="molecule type" value="Genomic_DNA"/>
</dbReference>
<gene>
    <name evidence="2" type="ORF">D3871_11135</name>
</gene>
<keyword evidence="1" id="KW-0175">Coiled coil</keyword>
<protein>
    <submittedName>
        <fullName evidence="2">Uncharacterized protein</fullName>
    </submittedName>
</protein>
<dbReference type="Proteomes" id="UP000265955">
    <property type="component" value="Unassembled WGS sequence"/>
</dbReference>
<reference evidence="3" key="1">
    <citation type="submission" date="2018-09" db="EMBL/GenBank/DDBJ databases">
        <authorList>
            <person name="Zhu H."/>
        </authorList>
    </citation>
    <scope>NUCLEOTIDE SEQUENCE [LARGE SCALE GENOMIC DNA]</scope>
    <source>
        <strain evidence="3">K1R23-30</strain>
    </source>
</reference>
<accession>A0A3A3GDM2</accession>
<proteinExistence type="predicted"/>
<keyword evidence="3" id="KW-1185">Reference proteome</keyword>
<comment type="caution">
    <text evidence="2">The sequence shown here is derived from an EMBL/GenBank/DDBJ whole genome shotgun (WGS) entry which is preliminary data.</text>
</comment>
<name>A0A3A3GDM2_9BURK</name>
<dbReference type="AlphaFoldDB" id="A0A3A3GDM2"/>
<dbReference type="RefSeq" id="WP_119768945.1">
    <property type="nucleotide sequence ID" value="NZ_QYUO01000001.1"/>
</dbReference>
<feature type="coiled-coil region" evidence="1">
    <location>
        <begin position="76"/>
        <end position="110"/>
    </location>
</feature>
<organism evidence="2 3">
    <name type="scientific">Noviherbaspirillum saxi</name>
    <dbReference type="NCBI Taxonomy" id="2320863"/>
    <lineage>
        <taxon>Bacteria</taxon>
        <taxon>Pseudomonadati</taxon>
        <taxon>Pseudomonadota</taxon>
        <taxon>Betaproteobacteria</taxon>
        <taxon>Burkholderiales</taxon>
        <taxon>Oxalobacteraceae</taxon>
        <taxon>Noviherbaspirillum</taxon>
    </lineage>
</organism>